<accession>A0AAV4IEB7</accession>
<gene>
    <name evidence="2" type="ORF">ElyMa_003044000</name>
</gene>
<dbReference type="AlphaFoldDB" id="A0AAV4IEB7"/>
<reference evidence="2 3" key="1">
    <citation type="journal article" date="2021" name="Elife">
        <title>Chloroplast acquisition without the gene transfer in kleptoplastic sea slugs, Plakobranchus ocellatus.</title>
        <authorList>
            <person name="Maeda T."/>
            <person name="Takahashi S."/>
            <person name="Yoshida T."/>
            <person name="Shimamura S."/>
            <person name="Takaki Y."/>
            <person name="Nagai Y."/>
            <person name="Toyoda A."/>
            <person name="Suzuki Y."/>
            <person name="Arimoto A."/>
            <person name="Ishii H."/>
            <person name="Satoh N."/>
            <person name="Nishiyama T."/>
            <person name="Hasebe M."/>
            <person name="Maruyama T."/>
            <person name="Minagawa J."/>
            <person name="Obokata J."/>
            <person name="Shigenobu S."/>
        </authorList>
    </citation>
    <scope>NUCLEOTIDE SEQUENCE [LARGE SCALE GENOMIC DNA]</scope>
</reference>
<protein>
    <submittedName>
        <fullName evidence="2">Uncharacterized protein</fullName>
    </submittedName>
</protein>
<feature type="region of interest" description="Disordered" evidence="1">
    <location>
        <begin position="1"/>
        <end position="23"/>
    </location>
</feature>
<dbReference type="Proteomes" id="UP000762676">
    <property type="component" value="Unassembled WGS sequence"/>
</dbReference>
<organism evidence="2 3">
    <name type="scientific">Elysia marginata</name>
    <dbReference type="NCBI Taxonomy" id="1093978"/>
    <lineage>
        <taxon>Eukaryota</taxon>
        <taxon>Metazoa</taxon>
        <taxon>Spiralia</taxon>
        <taxon>Lophotrochozoa</taxon>
        <taxon>Mollusca</taxon>
        <taxon>Gastropoda</taxon>
        <taxon>Heterobranchia</taxon>
        <taxon>Euthyneura</taxon>
        <taxon>Panpulmonata</taxon>
        <taxon>Sacoglossa</taxon>
        <taxon>Placobranchoidea</taxon>
        <taxon>Plakobranchidae</taxon>
        <taxon>Elysia</taxon>
    </lineage>
</organism>
<sequence>MRYWPFQGDEAHRGENPGWPSKNRHIGGLTGPVGQSSIVKRTLPMGVVTSYVIVPHALGIYLRSKLSKHSAPDLQNRLAKYKSFKMKIFRFHTEKIFF</sequence>
<evidence type="ECO:0000256" key="1">
    <source>
        <dbReference type="SAM" id="MobiDB-lite"/>
    </source>
</evidence>
<comment type="caution">
    <text evidence="2">The sequence shown here is derived from an EMBL/GenBank/DDBJ whole genome shotgun (WGS) entry which is preliminary data.</text>
</comment>
<evidence type="ECO:0000313" key="2">
    <source>
        <dbReference type="EMBL" id="GFS09721.1"/>
    </source>
</evidence>
<evidence type="ECO:0000313" key="3">
    <source>
        <dbReference type="Proteomes" id="UP000762676"/>
    </source>
</evidence>
<dbReference type="EMBL" id="BMAT01006304">
    <property type="protein sequence ID" value="GFS09721.1"/>
    <property type="molecule type" value="Genomic_DNA"/>
</dbReference>
<proteinExistence type="predicted"/>
<keyword evidence="3" id="KW-1185">Reference proteome</keyword>
<name>A0AAV4IEB7_9GAST</name>